<dbReference type="PANTHER" id="PTHR33096:SF1">
    <property type="entry name" value="CXC1-LIKE CYSTEINE CLUSTER ASSOCIATED WITH KDZ TRANSPOSASES DOMAIN-CONTAINING PROTEIN"/>
    <property type="match status" value="1"/>
</dbReference>
<feature type="domain" description="CxC1-like cysteine cluster associated with KDZ transposases" evidence="2">
    <location>
        <begin position="56"/>
        <end position="140"/>
    </location>
</feature>
<evidence type="ECO:0000313" key="4">
    <source>
        <dbReference type="Proteomes" id="UP000646827"/>
    </source>
</evidence>
<dbReference type="InterPro" id="IPR041320">
    <property type="entry name" value="CxC1"/>
</dbReference>
<dbReference type="PANTHER" id="PTHR33096">
    <property type="entry name" value="CXC2 DOMAIN-CONTAINING PROTEIN"/>
    <property type="match status" value="1"/>
</dbReference>
<accession>A0A8H7RRL1</accession>
<dbReference type="EMBL" id="JAEPRB010000607">
    <property type="protein sequence ID" value="KAG2214576.1"/>
    <property type="molecule type" value="Genomic_DNA"/>
</dbReference>
<dbReference type="Pfam" id="PF18802">
    <property type="entry name" value="CxC1"/>
    <property type="match status" value="1"/>
</dbReference>
<reference evidence="3 4" key="1">
    <citation type="submission" date="2020-12" db="EMBL/GenBank/DDBJ databases">
        <title>Metabolic potential, ecology and presence of endohyphal bacteria is reflected in genomic diversity of Mucoromycotina.</title>
        <authorList>
            <person name="Muszewska A."/>
            <person name="Okrasinska A."/>
            <person name="Steczkiewicz K."/>
            <person name="Drgas O."/>
            <person name="Orlowska M."/>
            <person name="Perlinska-Lenart U."/>
            <person name="Aleksandrzak-Piekarczyk T."/>
            <person name="Szatraj K."/>
            <person name="Zielenkiewicz U."/>
            <person name="Pilsyk S."/>
            <person name="Malc E."/>
            <person name="Mieczkowski P."/>
            <person name="Kruszewska J.S."/>
            <person name="Biernat P."/>
            <person name="Pawlowska J."/>
        </authorList>
    </citation>
    <scope>NUCLEOTIDE SEQUENCE [LARGE SCALE GENOMIC DNA]</scope>
    <source>
        <strain evidence="3 4">CBS 142.35</strain>
    </source>
</reference>
<feature type="region of interest" description="Disordered" evidence="1">
    <location>
        <begin position="723"/>
        <end position="742"/>
    </location>
</feature>
<sequence length="742" mass="86420">MDSDIFLSSYYFSYNKTPEEEKWNDLLKPLQNEYINCYKNGSPKCSEITDSGIAAARFCNCSDKEVSTRAITCFFYTGIKKVNFTFCKCEENSITLLRHNLIASSPFLPRMAFHISHLEWYSLLRAEGHLSCQAFANAFAMMHNLQINDTLRKSLANAFFMYQQVKNGVDQQLIQAELQEIPEEETAACPACPTKGEEAHMTVAIDGNHQLRRLKRNDQDIKKATCNIFFEADNYQELFGDEVERNIPNSSDGCKYLKKHRVHEPGILRCVCKHNIPLEFTNMYESGERYKYPLSLIKVLVQKYGPRINCLYDIGCRFSAAVDKYYPQLKDHGSKVAIGVFHAYCHSMECQIYNNPRYIDNFGLVDGEGMERLWSTIGNLPFTCVRRRRNKAMKVLENASKFIHTYNPSLTDDELQEKWDMFVQESIFEPSSNATVTRESLKQKYARELHELYEHSLNNRRYEDSVQRLESVLVSRNIITVRWGKDSIEYQEAFTQAQDQDLAKTMAQLKSVIVGRTVLQDQLYHTTKLGHKTSKRLKVAIQNVKKTATPVLNRYNTICSNLGKPENHRKYEEICNLNNDFWNFTSNLISFRVLREFMNKRRAIEGFDIIRTEEIRVKSYAERCCKALEKVVKKEGPWSVGWKMLVYQRFVQAEKFYYNVYGTTWERNISIPRNILVGEAVDIYDVTVEEEVEEEDVNEEDVQHNDISQSNYLYDKIEDGIMSDDEDEDDVYEDEENVVVDN</sequence>
<protein>
    <recommendedName>
        <fullName evidence="2">CxC1-like cysteine cluster associated with KDZ transposases domain-containing protein</fullName>
    </recommendedName>
</protein>
<evidence type="ECO:0000313" key="3">
    <source>
        <dbReference type="EMBL" id="KAG2214576.1"/>
    </source>
</evidence>
<keyword evidence="4" id="KW-1185">Reference proteome</keyword>
<dbReference type="Proteomes" id="UP000646827">
    <property type="component" value="Unassembled WGS sequence"/>
</dbReference>
<dbReference type="Pfam" id="PF18758">
    <property type="entry name" value="KDZ"/>
    <property type="match status" value="1"/>
</dbReference>
<name>A0A8H7RRL1_9FUNG</name>
<dbReference type="InterPro" id="IPR040521">
    <property type="entry name" value="KDZ"/>
</dbReference>
<dbReference type="OrthoDB" id="2505730at2759"/>
<proteinExistence type="predicted"/>
<evidence type="ECO:0000259" key="2">
    <source>
        <dbReference type="Pfam" id="PF18802"/>
    </source>
</evidence>
<evidence type="ECO:0000256" key="1">
    <source>
        <dbReference type="SAM" id="MobiDB-lite"/>
    </source>
</evidence>
<dbReference type="AlphaFoldDB" id="A0A8H7RRL1"/>
<comment type="caution">
    <text evidence="3">The sequence shown here is derived from an EMBL/GenBank/DDBJ whole genome shotgun (WGS) entry which is preliminary data.</text>
</comment>
<organism evidence="3 4">
    <name type="scientific">Circinella minor</name>
    <dbReference type="NCBI Taxonomy" id="1195481"/>
    <lineage>
        <taxon>Eukaryota</taxon>
        <taxon>Fungi</taxon>
        <taxon>Fungi incertae sedis</taxon>
        <taxon>Mucoromycota</taxon>
        <taxon>Mucoromycotina</taxon>
        <taxon>Mucoromycetes</taxon>
        <taxon>Mucorales</taxon>
        <taxon>Lichtheimiaceae</taxon>
        <taxon>Circinella</taxon>
    </lineage>
</organism>
<gene>
    <name evidence="3" type="ORF">INT45_005217</name>
</gene>